<feature type="domain" description="Activator of Hsp90 ATPase homologue 1/2-like C-terminal" evidence="2">
    <location>
        <begin position="18"/>
        <end position="143"/>
    </location>
</feature>
<proteinExistence type="inferred from homology"/>
<evidence type="ECO:0000313" key="3">
    <source>
        <dbReference type="EMBL" id="GAA4857879.1"/>
    </source>
</evidence>
<evidence type="ECO:0000259" key="2">
    <source>
        <dbReference type="Pfam" id="PF08327"/>
    </source>
</evidence>
<dbReference type="Pfam" id="PF08327">
    <property type="entry name" value="AHSA1"/>
    <property type="match status" value="1"/>
</dbReference>
<comment type="caution">
    <text evidence="3">The sequence shown here is derived from an EMBL/GenBank/DDBJ whole genome shotgun (WGS) entry which is preliminary data.</text>
</comment>
<dbReference type="InterPro" id="IPR013538">
    <property type="entry name" value="ASHA1/2-like_C"/>
</dbReference>
<organism evidence="3 4">
    <name type="scientific">Actinomycetospora straminea</name>
    <dbReference type="NCBI Taxonomy" id="663607"/>
    <lineage>
        <taxon>Bacteria</taxon>
        <taxon>Bacillati</taxon>
        <taxon>Actinomycetota</taxon>
        <taxon>Actinomycetes</taxon>
        <taxon>Pseudonocardiales</taxon>
        <taxon>Pseudonocardiaceae</taxon>
        <taxon>Actinomycetospora</taxon>
    </lineage>
</organism>
<evidence type="ECO:0000256" key="1">
    <source>
        <dbReference type="ARBA" id="ARBA00006817"/>
    </source>
</evidence>
<dbReference type="EMBL" id="BAABHQ010000001">
    <property type="protein sequence ID" value="GAA4857879.1"/>
    <property type="molecule type" value="Genomic_DNA"/>
</dbReference>
<dbReference type="SUPFAM" id="SSF55961">
    <property type="entry name" value="Bet v1-like"/>
    <property type="match status" value="1"/>
</dbReference>
<protein>
    <submittedName>
        <fullName evidence="3">SRPBCC domain-containing protein</fullName>
    </submittedName>
</protein>
<keyword evidence="4" id="KW-1185">Reference proteome</keyword>
<dbReference type="InterPro" id="IPR023393">
    <property type="entry name" value="START-like_dom_sf"/>
</dbReference>
<name>A0ABP9DRG3_9PSEU</name>
<sequence length="274" mass="28869">MTEQDQRTVDLEVTVPGTPEQVWDAIATGPGISSWLHPTRVDEHVGGAFGFDMGGSEEAAHSTPQGTVTAYDAPERFATEAAWSIGTESTTLATEWLVATRDEGTCVVRMVMSGFGSGDDWDDEIDALREGMGVALETLRLYLAHFAGRRPVTVDAAARLGGPAEDAWSRLVAGTGLPEARVGERLTLGGTPELAGTVEALSPGRWHRAAVLLLETPAPGVAALVAAGRDAHASVHLTFFDGPGTDAAAVADRERPRWQAWLATVGSETAGQTR</sequence>
<dbReference type="Proteomes" id="UP001500457">
    <property type="component" value="Unassembled WGS sequence"/>
</dbReference>
<dbReference type="CDD" id="cd07814">
    <property type="entry name" value="SRPBCC_CalC_Aha1-like"/>
    <property type="match status" value="1"/>
</dbReference>
<gene>
    <name evidence="3" type="ORF">GCM10023203_00670</name>
</gene>
<accession>A0ABP9DRG3</accession>
<evidence type="ECO:0000313" key="4">
    <source>
        <dbReference type="Proteomes" id="UP001500457"/>
    </source>
</evidence>
<reference evidence="4" key="1">
    <citation type="journal article" date="2019" name="Int. J. Syst. Evol. Microbiol.">
        <title>The Global Catalogue of Microorganisms (GCM) 10K type strain sequencing project: providing services to taxonomists for standard genome sequencing and annotation.</title>
        <authorList>
            <consortium name="The Broad Institute Genomics Platform"/>
            <consortium name="The Broad Institute Genome Sequencing Center for Infectious Disease"/>
            <person name="Wu L."/>
            <person name="Ma J."/>
        </authorList>
    </citation>
    <scope>NUCLEOTIDE SEQUENCE [LARGE SCALE GENOMIC DNA]</scope>
    <source>
        <strain evidence="4">JCM 17983</strain>
    </source>
</reference>
<dbReference type="Gene3D" id="3.30.530.20">
    <property type="match status" value="1"/>
</dbReference>
<dbReference type="RefSeq" id="WP_274234779.1">
    <property type="nucleotide sequence ID" value="NZ_BAABHQ010000001.1"/>
</dbReference>
<comment type="similarity">
    <text evidence="1">Belongs to the AHA1 family.</text>
</comment>